<dbReference type="RefSeq" id="XP_030983966.1">
    <property type="nucleotide sequence ID" value="XM_031123385.1"/>
</dbReference>
<evidence type="ECO:0000313" key="2">
    <source>
        <dbReference type="RefSeq" id="XP_030983966.1"/>
    </source>
</evidence>
<evidence type="ECO:0000313" key="1">
    <source>
        <dbReference type="Proteomes" id="UP000515153"/>
    </source>
</evidence>
<accession>A0A6P8B9W3</accession>
<name>A0A6P8B9W3_PYRGI</name>
<organism evidence="1 2">
    <name type="scientific">Pyricularia grisea</name>
    <name type="common">Crabgrass-specific blast fungus</name>
    <name type="synonym">Magnaporthe grisea</name>
    <dbReference type="NCBI Taxonomy" id="148305"/>
    <lineage>
        <taxon>Eukaryota</taxon>
        <taxon>Fungi</taxon>
        <taxon>Dikarya</taxon>
        <taxon>Ascomycota</taxon>
        <taxon>Pezizomycotina</taxon>
        <taxon>Sordariomycetes</taxon>
        <taxon>Sordariomycetidae</taxon>
        <taxon>Magnaporthales</taxon>
        <taxon>Pyriculariaceae</taxon>
        <taxon>Pyricularia</taxon>
    </lineage>
</organism>
<reference evidence="2" key="3">
    <citation type="submission" date="2025-08" db="UniProtKB">
        <authorList>
            <consortium name="RefSeq"/>
        </authorList>
    </citation>
    <scope>IDENTIFICATION</scope>
    <source>
        <strain evidence="2">NI907</strain>
    </source>
</reference>
<reference evidence="2" key="1">
    <citation type="journal article" date="2019" name="Mol. Biol. Evol.">
        <title>Blast fungal genomes show frequent chromosomal changes, gene gains and losses, and effector gene turnover.</title>
        <authorList>
            <person name="Gomez Luciano L.B."/>
            <person name="Jason Tsai I."/>
            <person name="Chuma I."/>
            <person name="Tosa Y."/>
            <person name="Chen Y.H."/>
            <person name="Li J.Y."/>
            <person name="Li M.Y."/>
            <person name="Jade Lu M.Y."/>
            <person name="Nakayashiki H."/>
            <person name="Li W.H."/>
        </authorList>
    </citation>
    <scope>NUCLEOTIDE SEQUENCE</scope>
    <source>
        <strain evidence="2">NI907</strain>
    </source>
</reference>
<proteinExistence type="predicted"/>
<keyword evidence="1" id="KW-1185">Reference proteome</keyword>
<dbReference type="Proteomes" id="UP000515153">
    <property type="component" value="Unplaced"/>
</dbReference>
<reference evidence="2" key="2">
    <citation type="submission" date="2019-10" db="EMBL/GenBank/DDBJ databases">
        <authorList>
            <consortium name="NCBI Genome Project"/>
        </authorList>
    </citation>
    <scope>NUCLEOTIDE SEQUENCE</scope>
    <source>
        <strain evidence="2">NI907</strain>
    </source>
</reference>
<dbReference type="KEGG" id="pgri:PgNI_03330"/>
<gene>
    <name evidence="2" type="ORF">PgNI_03330</name>
</gene>
<feature type="non-terminal residue" evidence="2">
    <location>
        <position position="76"/>
    </location>
</feature>
<dbReference type="AlphaFoldDB" id="A0A6P8B9W3"/>
<protein>
    <submittedName>
        <fullName evidence="2">Uncharacterized protein</fullName>
    </submittedName>
</protein>
<sequence>MGFDSIKYLAAYPFRKKRGQLACQIHHHPRAVIFHHLVLRVRRDNQGNCGLCPAKRSASLSSIGMGALPLVGPTEL</sequence>
<dbReference type="GeneID" id="41958295"/>